<keyword evidence="1" id="KW-0472">Membrane</keyword>
<keyword evidence="1" id="KW-0812">Transmembrane</keyword>
<dbReference type="AlphaFoldDB" id="A0AAU7VPM4"/>
<evidence type="ECO:0000259" key="2">
    <source>
        <dbReference type="Pfam" id="PF07670"/>
    </source>
</evidence>
<feature type="transmembrane region" description="Helical" evidence="1">
    <location>
        <begin position="45"/>
        <end position="62"/>
    </location>
</feature>
<dbReference type="GO" id="GO:0005886">
    <property type="term" value="C:plasma membrane"/>
    <property type="evidence" value="ECO:0007669"/>
    <property type="project" value="TreeGrafter"/>
</dbReference>
<sequence length="176" mass="18921">MSLVSSVSQWAVPMMVLFVVSYSYYKKVDVFDTFVEGAKEGFETAVKLIPFLVAMLVAIGVFKESGAFEIIIGILEPVLSLAGIPGEILPLAFMRPISGSGALAMTTETLQTYGPDSMLGYMASTIQGSTDTTFYILTVYFGSVGIRRVRYSMSVGLIADIAGFLAAVFICSIFLS</sequence>
<feature type="transmembrane region" description="Helical" evidence="1">
    <location>
        <begin position="155"/>
        <end position="175"/>
    </location>
</feature>
<feature type="domain" description="Nucleoside transporter/FeoB GTPase Gate" evidence="2">
    <location>
        <begin position="46"/>
        <end position="146"/>
    </location>
</feature>
<dbReference type="InterPro" id="IPR052549">
    <property type="entry name" value="SpmB"/>
</dbReference>
<dbReference type="Pfam" id="PF07670">
    <property type="entry name" value="Gate"/>
    <property type="match status" value="1"/>
</dbReference>
<protein>
    <submittedName>
        <fullName evidence="3">Spore maturation protein</fullName>
    </submittedName>
</protein>
<gene>
    <name evidence="3" type="ORF">PRVXT_001184</name>
</gene>
<reference evidence="3" key="1">
    <citation type="journal article" date="2013" name="Extremophiles">
        <title>Proteinivorax tanatarense gen. nov., sp. nov., an anaerobic, haloalkaliphilic, proteolytic bacterium isolated from a decaying algal bloom, and proposal of Proteinivoraceae fam. nov.</title>
        <authorList>
            <person name="Kevbrin V."/>
            <person name="Boltyanskaya Y."/>
            <person name="Zhilina T."/>
            <person name="Kolganova T."/>
            <person name="Lavrentjeva E."/>
            <person name="Kuznetsov B."/>
        </authorList>
    </citation>
    <scope>NUCLEOTIDE SEQUENCE</scope>
    <source>
        <strain evidence="3">Z-910T</strain>
    </source>
</reference>
<keyword evidence="1" id="KW-1133">Transmembrane helix</keyword>
<dbReference type="PANTHER" id="PTHR35793:SF2">
    <property type="entry name" value="INNER MEMBRANE PROTEIN YJIG"/>
    <property type="match status" value="1"/>
</dbReference>
<feature type="transmembrane region" description="Helical" evidence="1">
    <location>
        <begin position="7"/>
        <end position="25"/>
    </location>
</feature>
<dbReference type="EMBL" id="CP158367">
    <property type="protein sequence ID" value="XBX76016.1"/>
    <property type="molecule type" value="Genomic_DNA"/>
</dbReference>
<name>A0AAU7VPM4_9FIRM</name>
<dbReference type="InterPro" id="IPR011642">
    <property type="entry name" value="Gate_dom"/>
</dbReference>
<reference evidence="3" key="2">
    <citation type="submission" date="2024-06" db="EMBL/GenBank/DDBJ databases">
        <authorList>
            <person name="Petrova K.O."/>
            <person name="Toshchakov S.V."/>
            <person name="Boltjanskaja Y.V."/>
            <person name="Kevbrin V."/>
        </authorList>
    </citation>
    <scope>NUCLEOTIDE SEQUENCE</scope>
    <source>
        <strain evidence="3">Z-910T</strain>
    </source>
</reference>
<dbReference type="RefSeq" id="WP_350344751.1">
    <property type="nucleotide sequence ID" value="NZ_CP158367.1"/>
</dbReference>
<evidence type="ECO:0000256" key="1">
    <source>
        <dbReference type="SAM" id="Phobius"/>
    </source>
</evidence>
<dbReference type="PANTHER" id="PTHR35793">
    <property type="entry name" value="INNER MEMBRANE PROTEIN YJIG"/>
    <property type="match status" value="1"/>
</dbReference>
<evidence type="ECO:0000313" key="3">
    <source>
        <dbReference type="EMBL" id="XBX76016.1"/>
    </source>
</evidence>
<proteinExistence type="predicted"/>
<organism evidence="3">
    <name type="scientific">Proteinivorax tanatarense</name>
    <dbReference type="NCBI Taxonomy" id="1260629"/>
    <lineage>
        <taxon>Bacteria</taxon>
        <taxon>Bacillati</taxon>
        <taxon>Bacillota</taxon>
        <taxon>Clostridia</taxon>
        <taxon>Eubacteriales</taxon>
        <taxon>Proteinivoracaceae</taxon>
        <taxon>Proteinivorax</taxon>
    </lineage>
</organism>
<accession>A0AAU7VPM4</accession>